<dbReference type="Proteomes" id="UP000198577">
    <property type="component" value="Unassembled WGS sequence"/>
</dbReference>
<dbReference type="OrthoDB" id="43281at2"/>
<dbReference type="EMBL" id="FOXR01000005">
    <property type="protein sequence ID" value="SFP85266.1"/>
    <property type="molecule type" value="Genomic_DNA"/>
</dbReference>
<dbReference type="CDD" id="cd10967">
    <property type="entry name" value="CE4_GLA_like_6s"/>
    <property type="match status" value="1"/>
</dbReference>
<evidence type="ECO:0000256" key="1">
    <source>
        <dbReference type="ARBA" id="ARBA00004613"/>
    </source>
</evidence>
<dbReference type="SUPFAM" id="SSF88713">
    <property type="entry name" value="Glycoside hydrolase/deacetylase"/>
    <property type="match status" value="1"/>
</dbReference>
<sequence>MNIKFDLFPHGKTKALTMSYDDGQIFDRRLVEIFNRYGIKGTFHLNSGNLGKEPFVSPDEVAQLYHGHEVSVHTRTHPFLDCIPVEAVVEEIMEDRKALESLVGYPVKGMSYPFGVYNQKIVDMLPGLGIEYARTVTSHKDFRIPDNFLTWSPTCHHNDNLMEMGRRFLEYKYEGKLKLMYVWGHSFEFERQNNWQLIEDFCKLMSGREDIWYATNIEIVRYIKALRALEFSAKGDVIYNPSAISVWLKVDNQPVEIKSGQTVRL</sequence>
<dbReference type="AlphaFoldDB" id="A0A1I5TSI5"/>
<dbReference type="PANTHER" id="PTHR34216:SF3">
    <property type="entry name" value="POLY-BETA-1,6-N-ACETYL-D-GLUCOSAMINE N-DEACETYLASE"/>
    <property type="match status" value="1"/>
</dbReference>
<dbReference type="InterPro" id="IPR002509">
    <property type="entry name" value="NODB_dom"/>
</dbReference>
<dbReference type="GO" id="GO:0005576">
    <property type="term" value="C:extracellular region"/>
    <property type="evidence" value="ECO:0007669"/>
    <property type="project" value="UniProtKB-SubCell"/>
</dbReference>
<evidence type="ECO:0000259" key="3">
    <source>
        <dbReference type="PROSITE" id="PS51677"/>
    </source>
</evidence>
<name>A0A1I5TSI5_9FIRM</name>
<keyword evidence="5" id="KW-1185">Reference proteome</keyword>
<accession>A0A1I5TSI5</accession>
<keyword evidence="2" id="KW-0732">Signal</keyword>
<evidence type="ECO:0000256" key="2">
    <source>
        <dbReference type="ARBA" id="ARBA00022729"/>
    </source>
</evidence>
<proteinExistence type="predicted"/>
<dbReference type="PROSITE" id="PS51677">
    <property type="entry name" value="NODB"/>
    <property type="match status" value="1"/>
</dbReference>
<organism evidence="4 5">
    <name type="scientific">Caldicoprobacter faecalis</name>
    <dbReference type="NCBI Taxonomy" id="937334"/>
    <lineage>
        <taxon>Bacteria</taxon>
        <taxon>Bacillati</taxon>
        <taxon>Bacillota</taxon>
        <taxon>Clostridia</taxon>
        <taxon>Caldicoprobacterales</taxon>
        <taxon>Caldicoprobacteraceae</taxon>
        <taxon>Caldicoprobacter</taxon>
    </lineage>
</organism>
<feature type="domain" description="NodB homology" evidence="3">
    <location>
        <begin position="12"/>
        <end position="265"/>
    </location>
</feature>
<dbReference type="GO" id="GO:0005975">
    <property type="term" value="P:carbohydrate metabolic process"/>
    <property type="evidence" value="ECO:0007669"/>
    <property type="project" value="InterPro"/>
</dbReference>
<comment type="subcellular location">
    <subcellularLocation>
        <location evidence="1">Secreted</location>
    </subcellularLocation>
</comment>
<evidence type="ECO:0000313" key="5">
    <source>
        <dbReference type="Proteomes" id="UP000198577"/>
    </source>
</evidence>
<dbReference type="InterPro" id="IPR011330">
    <property type="entry name" value="Glyco_hydro/deAcase_b/a-brl"/>
</dbReference>
<dbReference type="GO" id="GO:0016810">
    <property type="term" value="F:hydrolase activity, acting on carbon-nitrogen (but not peptide) bonds"/>
    <property type="evidence" value="ECO:0007669"/>
    <property type="project" value="InterPro"/>
</dbReference>
<gene>
    <name evidence="4" type="ORF">SAMN05444406_10514</name>
</gene>
<dbReference type="InterPro" id="IPR051398">
    <property type="entry name" value="Polysacch_Deacetylase"/>
</dbReference>
<dbReference type="RefSeq" id="WP_025748344.1">
    <property type="nucleotide sequence ID" value="NZ_FOXR01000005.1"/>
</dbReference>
<dbReference type="PANTHER" id="PTHR34216">
    <property type="match status" value="1"/>
</dbReference>
<reference evidence="4 5" key="1">
    <citation type="submission" date="2016-10" db="EMBL/GenBank/DDBJ databases">
        <authorList>
            <person name="de Groot N.N."/>
        </authorList>
    </citation>
    <scope>NUCLEOTIDE SEQUENCE [LARGE SCALE GENOMIC DNA]</scope>
    <source>
        <strain evidence="4 5">DSM 20678</strain>
    </source>
</reference>
<dbReference type="STRING" id="937334.SAMN05444406_10514"/>
<dbReference type="Pfam" id="PF01522">
    <property type="entry name" value="Polysacc_deac_1"/>
    <property type="match status" value="1"/>
</dbReference>
<protein>
    <submittedName>
        <fullName evidence="4">Polysaccharide deacetylase</fullName>
    </submittedName>
</protein>
<dbReference type="Gene3D" id="3.20.20.370">
    <property type="entry name" value="Glycoside hydrolase/deacetylase"/>
    <property type="match status" value="1"/>
</dbReference>
<evidence type="ECO:0000313" key="4">
    <source>
        <dbReference type="EMBL" id="SFP85266.1"/>
    </source>
</evidence>